<keyword evidence="2" id="KW-1185">Reference proteome</keyword>
<dbReference type="Proteomes" id="UP000001861">
    <property type="component" value="Unassembled WGS sequence"/>
</dbReference>
<protein>
    <submittedName>
        <fullName evidence="1">Uncharacterized protein</fullName>
    </submittedName>
</protein>
<organism evidence="1 2">
    <name type="scientific">Coprinopsis cinerea (strain Okayama-7 / 130 / ATCC MYA-4618 / FGSC 9003)</name>
    <name type="common">Inky cap fungus</name>
    <name type="synonym">Hormographiella aspergillata</name>
    <dbReference type="NCBI Taxonomy" id="240176"/>
    <lineage>
        <taxon>Eukaryota</taxon>
        <taxon>Fungi</taxon>
        <taxon>Dikarya</taxon>
        <taxon>Basidiomycota</taxon>
        <taxon>Agaricomycotina</taxon>
        <taxon>Agaricomycetes</taxon>
        <taxon>Agaricomycetidae</taxon>
        <taxon>Agaricales</taxon>
        <taxon>Agaricineae</taxon>
        <taxon>Psathyrellaceae</taxon>
        <taxon>Coprinopsis</taxon>
    </lineage>
</organism>
<dbReference type="VEuPathDB" id="FungiDB:CC1G_02469"/>
<dbReference type="RefSeq" id="XP_001832207.2">
    <property type="nucleotide sequence ID" value="XM_001832155.2"/>
</dbReference>
<dbReference type="HOGENOM" id="CLU_595818_0_0_1"/>
<accession>A8NBK9</accession>
<dbReference type="EMBL" id="AACS02000009">
    <property type="protein sequence ID" value="EAU89580.2"/>
    <property type="molecule type" value="Genomic_DNA"/>
</dbReference>
<name>A8NBK9_COPC7</name>
<evidence type="ECO:0000313" key="1">
    <source>
        <dbReference type="EMBL" id="EAU89580.2"/>
    </source>
</evidence>
<dbReference type="AlphaFoldDB" id="A8NBK9"/>
<dbReference type="STRING" id="240176.A8NBK9"/>
<gene>
    <name evidence="1" type="ORF">CC1G_02469</name>
</gene>
<dbReference type="InParanoid" id="A8NBK9"/>
<evidence type="ECO:0000313" key="2">
    <source>
        <dbReference type="Proteomes" id="UP000001861"/>
    </source>
</evidence>
<proteinExistence type="predicted"/>
<sequence length="459" mass="52026">MPVALIGRSNVKIGACELCADGIKPSSIRYTGNSSWTSSTGRSSRTTTRTCSKLATICPMHPLRTPGIARHLCLDTVAKCRVPTEIVRRRNAFRGPEVNPSGRNSPLWAHPGRFSHEPTLGIRHISTLKPTQEAMSPALASLYDPPLFPDIDEVQANAKVIKCLQQQKYGAAKSLITNMLKNGVKVAQHPLYEEAAFAFLQAHATEYGAFREYASWLKFAPDAHHPLARPRGQDPFPLVSDWLFKSGIPAKKLSFISLYVLLLADKGYHYIFVPEASRLVAKYGIPYKARFFFHRLLHRVLMYYRHRQETQNSPTLAFTAPDSPPRLVRFDEQPLEDPLTVIANYWQVAVEACIQVGNLKAAMFLVATRREVALPDRTYSLLLDALHAQGMDDRYCQAMRSMEECREADRKRRLLEVDPRKEVQWEDDLVGCFDESDWWEDEQVGWEDFASDAAFDKET</sequence>
<dbReference type="GeneID" id="6008691"/>
<comment type="caution">
    <text evidence="1">The sequence shown here is derived from an EMBL/GenBank/DDBJ whole genome shotgun (WGS) entry which is preliminary data.</text>
</comment>
<dbReference type="OrthoDB" id="185373at2759"/>
<reference evidence="1 2" key="1">
    <citation type="journal article" date="2010" name="Proc. Natl. Acad. Sci. U.S.A.">
        <title>Insights into evolution of multicellular fungi from the assembled chromosomes of the mushroom Coprinopsis cinerea (Coprinus cinereus).</title>
        <authorList>
            <person name="Stajich J.E."/>
            <person name="Wilke S.K."/>
            <person name="Ahren D."/>
            <person name="Au C.H."/>
            <person name="Birren B.W."/>
            <person name="Borodovsky M."/>
            <person name="Burns C."/>
            <person name="Canback B."/>
            <person name="Casselton L.A."/>
            <person name="Cheng C.K."/>
            <person name="Deng J."/>
            <person name="Dietrich F.S."/>
            <person name="Fargo D.C."/>
            <person name="Farman M.L."/>
            <person name="Gathman A.C."/>
            <person name="Goldberg J."/>
            <person name="Guigo R."/>
            <person name="Hoegger P.J."/>
            <person name="Hooker J.B."/>
            <person name="Huggins A."/>
            <person name="James T.Y."/>
            <person name="Kamada T."/>
            <person name="Kilaru S."/>
            <person name="Kodira C."/>
            <person name="Kues U."/>
            <person name="Kupfer D."/>
            <person name="Kwan H.S."/>
            <person name="Lomsadze A."/>
            <person name="Li W."/>
            <person name="Lilly W.W."/>
            <person name="Ma L.J."/>
            <person name="Mackey A.J."/>
            <person name="Manning G."/>
            <person name="Martin F."/>
            <person name="Muraguchi H."/>
            <person name="Natvig D.O."/>
            <person name="Palmerini H."/>
            <person name="Ramesh M.A."/>
            <person name="Rehmeyer C.J."/>
            <person name="Roe B.A."/>
            <person name="Shenoy N."/>
            <person name="Stanke M."/>
            <person name="Ter-Hovhannisyan V."/>
            <person name="Tunlid A."/>
            <person name="Velagapudi R."/>
            <person name="Vision T.J."/>
            <person name="Zeng Q."/>
            <person name="Zolan M.E."/>
            <person name="Pukkila P.J."/>
        </authorList>
    </citation>
    <scope>NUCLEOTIDE SEQUENCE [LARGE SCALE GENOMIC DNA]</scope>
    <source>
        <strain evidence="2">Okayama-7 / 130 / ATCC MYA-4618 / FGSC 9003</strain>
    </source>
</reference>
<dbReference type="KEGG" id="cci:CC1G_02469"/>